<dbReference type="PANTHER" id="PTHR30509">
    <property type="entry name" value="P-HYDROXYBENZOIC ACID EFFLUX PUMP SUBUNIT-RELATED"/>
    <property type="match status" value="1"/>
</dbReference>
<dbReference type="Proteomes" id="UP000009875">
    <property type="component" value="Unassembled WGS sequence"/>
</dbReference>
<keyword evidence="2" id="KW-1003">Cell membrane</keyword>
<proteinExistence type="predicted"/>
<evidence type="ECO:0000256" key="5">
    <source>
        <dbReference type="ARBA" id="ARBA00023136"/>
    </source>
</evidence>
<protein>
    <recommendedName>
        <fullName evidence="9">Aromatic acid exporter family protein</fullName>
    </recommendedName>
</protein>
<dbReference type="AlphaFoldDB" id="K9E9Z1"/>
<dbReference type="Pfam" id="PF06081">
    <property type="entry name" value="ArAE_1"/>
    <property type="match status" value="1"/>
</dbReference>
<feature type="transmembrane region" description="Helical" evidence="6">
    <location>
        <begin position="61"/>
        <end position="91"/>
    </location>
</feature>
<keyword evidence="5 6" id="KW-0472">Membrane</keyword>
<dbReference type="OrthoDB" id="1653617at2"/>
<accession>K9E9Z1</accession>
<dbReference type="STRING" id="883081.HMPREF9698_00346"/>
<sequence length="366" mass="41753">MKIGARTFKTAIAIFIAVYIPVAINLPELTVLSGLAVVASIQPSVKRSYITLRDRVLSNAIGGLVAYITATQIGVSPFLIGLASLFLIALLHQFKLDGVISLAVMTLIIVMVESGQAPLYTAVTRVSATVLGVIIAFVINTFVWPPKYDHKLFELTNHVSDNIMRNIRIALRKNTQYGVMKKDLKTIDQDIDTMELFFKYIKEGHINPFRIQSKYSISRLLVVYRQFIKVTRSALKLALTLQRSENIFNHFDEDLRLSVRERIEVLMSAHEQILQKWNGRVLPEEVKFMKHKRSLRKEFMDSFYHEASIDNKLGEDYIDSNTVFKIMSSILEYEESLIHLNTLVSVYVKNHANESDILETNFNKPI</sequence>
<feature type="transmembrane region" description="Helical" evidence="6">
    <location>
        <begin position="12"/>
        <end position="41"/>
    </location>
</feature>
<evidence type="ECO:0000313" key="7">
    <source>
        <dbReference type="EMBL" id="EKU94034.1"/>
    </source>
</evidence>
<evidence type="ECO:0000256" key="6">
    <source>
        <dbReference type="SAM" id="Phobius"/>
    </source>
</evidence>
<comment type="caution">
    <text evidence="7">The sequence shown here is derived from an EMBL/GenBank/DDBJ whole genome shotgun (WGS) entry which is preliminary data.</text>
</comment>
<keyword evidence="4 6" id="KW-1133">Transmembrane helix</keyword>
<comment type="subcellular location">
    <subcellularLocation>
        <location evidence="1">Cell membrane</location>
        <topology evidence="1">Multi-pass membrane protein</topology>
    </subcellularLocation>
</comment>
<name>K9E9Z1_9LACT</name>
<dbReference type="GO" id="GO:0005886">
    <property type="term" value="C:plasma membrane"/>
    <property type="evidence" value="ECO:0007669"/>
    <property type="project" value="UniProtKB-SubCell"/>
</dbReference>
<keyword evidence="8" id="KW-1185">Reference proteome</keyword>
<reference evidence="7 8" key="1">
    <citation type="submission" date="2012-09" db="EMBL/GenBank/DDBJ databases">
        <title>The Genome Sequence of Alloiococcus otitis ATCC 51267.</title>
        <authorList>
            <consortium name="The Broad Institute Genome Sequencing Platform"/>
            <person name="Earl A."/>
            <person name="Ward D."/>
            <person name="Feldgarden M."/>
            <person name="Gevers D."/>
            <person name="Huys G."/>
            <person name="Walker B."/>
            <person name="Young S.K."/>
            <person name="Zeng Q."/>
            <person name="Gargeya S."/>
            <person name="Fitzgerald M."/>
            <person name="Haas B."/>
            <person name="Abouelleil A."/>
            <person name="Alvarado L."/>
            <person name="Arachchi H.M."/>
            <person name="Berlin A.M."/>
            <person name="Chapman S.B."/>
            <person name="Goldberg J."/>
            <person name="Griggs A."/>
            <person name="Gujja S."/>
            <person name="Hansen M."/>
            <person name="Howarth C."/>
            <person name="Imamovic A."/>
            <person name="Larimer J."/>
            <person name="McCowen C."/>
            <person name="Montmayeur A."/>
            <person name="Murphy C."/>
            <person name="Neiman D."/>
            <person name="Pearson M."/>
            <person name="Priest M."/>
            <person name="Roberts A."/>
            <person name="Saif S."/>
            <person name="Shea T."/>
            <person name="Sisk P."/>
            <person name="Sykes S."/>
            <person name="Wortman J."/>
            <person name="Nusbaum C."/>
            <person name="Birren B."/>
        </authorList>
    </citation>
    <scope>NUCLEOTIDE SEQUENCE [LARGE SCALE GENOMIC DNA]</scope>
    <source>
        <strain evidence="7 8">ATCC 51267</strain>
    </source>
</reference>
<feature type="transmembrane region" description="Helical" evidence="6">
    <location>
        <begin position="126"/>
        <end position="144"/>
    </location>
</feature>
<evidence type="ECO:0000256" key="4">
    <source>
        <dbReference type="ARBA" id="ARBA00022989"/>
    </source>
</evidence>
<evidence type="ECO:0000256" key="2">
    <source>
        <dbReference type="ARBA" id="ARBA00022475"/>
    </source>
</evidence>
<evidence type="ECO:0000256" key="3">
    <source>
        <dbReference type="ARBA" id="ARBA00022692"/>
    </source>
</evidence>
<keyword evidence="3 6" id="KW-0812">Transmembrane</keyword>
<organism evidence="7 8">
    <name type="scientific">Alloiococcus otitis ATCC 51267</name>
    <dbReference type="NCBI Taxonomy" id="883081"/>
    <lineage>
        <taxon>Bacteria</taxon>
        <taxon>Bacillati</taxon>
        <taxon>Bacillota</taxon>
        <taxon>Bacilli</taxon>
        <taxon>Lactobacillales</taxon>
        <taxon>Carnobacteriaceae</taxon>
        <taxon>Alloiococcus</taxon>
    </lineage>
</organism>
<dbReference type="HOGENOM" id="CLU_061355_0_0_9"/>
<evidence type="ECO:0000313" key="8">
    <source>
        <dbReference type="Proteomes" id="UP000009875"/>
    </source>
</evidence>
<evidence type="ECO:0008006" key="9">
    <source>
        <dbReference type="Google" id="ProtNLM"/>
    </source>
</evidence>
<dbReference type="InterPro" id="IPR010343">
    <property type="entry name" value="ArAE_1"/>
</dbReference>
<dbReference type="PANTHER" id="PTHR30509:SF27">
    <property type="entry name" value="UPF0421 PROTEIN YGAE"/>
    <property type="match status" value="1"/>
</dbReference>
<dbReference type="EMBL" id="AGXA01000005">
    <property type="protein sequence ID" value="EKU94034.1"/>
    <property type="molecule type" value="Genomic_DNA"/>
</dbReference>
<dbReference type="RefSeq" id="WP_003776724.1">
    <property type="nucleotide sequence ID" value="NZ_JH992957.1"/>
</dbReference>
<feature type="transmembrane region" description="Helical" evidence="6">
    <location>
        <begin position="98"/>
        <end position="120"/>
    </location>
</feature>
<dbReference type="eggNOG" id="COG4129">
    <property type="taxonomic scope" value="Bacteria"/>
</dbReference>
<gene>
    <name evidence="7" type="ORF">HMPREF9698_00346</name>
</gene>
<evidence type="ECO:0000256" key="1">
    <source>
        <dbReference type="ARBA" id="ARBA00004651"/>
    </source>
</evidence>